<evidence type="ECO:0000313" key="1">
    <source>
        <dbReference type="EMBL" id="ETO81158.1"/>
    </source>
</evidence>
<evidence type="ECO:0000313" key="2">
    <source>
        <dbReference type="Proteomes" id="UP000028582"/>
    </source>
</evidence>
<dbReference type="AlphaFoldDB" id="A0A081AQJ7"/>
<reference evidence="1 2" key="1">
    <citation type="submission" date="2013-11" db="EMBL/GenBank/DDBJ databases">
        <title>The Genome Sequence of Phytophthora parasitica P1976.</title>
        <authorList>
            <consortium name="The Broad Institute Genomics Platform"/>
            <person name="Russ C."/>
            <person name="Tyler B."/>
            <person name="Panabieres F."/>
            <person name="Shan W."/>
            <person name="Tripathy S."/>
            <person name="Grunwald N."/>
            <person name="Machado M."/>
            <person name="Johnson C.S."/>
            <person name="Walker B."/>
            <person name="Young S."/>
            <person name="Zeng Q."/>
            <person name="Gargeya S."/>
            <person name="Fitzgerald M."/>
            <person name="Haas B."/>
            <person name="Abouelleil A."/>
            <person name="Allen A.W."/>
            <person name="Alvarado L."/>
            <person name="Arachchi H.M."/>
            <person name="Berlin A.M."/>
            <person name="Chapman S.B."/>
            <person name="Gainer-Dewar J."/>
            <person name="Goldberg J."/>
            <person name="Griggs A."/>
            <person name="Gujja S."/>
            <person name="Hansen M."/>
            <person name="Howarth C."/>
            <person name="Imamovic A."/>
            <person name="Ireland A."/>
            <person name="Larimer J."/>
            <person name="McCowan C."/>
            <person name="Murphy C."/>
            <person name="Pearson M."/>
            <person name="Poon T.W."/>
            <person name="Priest M."/>
            <person name="Roberts A."/>
            <person name="Saif S."/>
            <person name="Shea T."/>
            <person name="Sisk P."/>
            <person name="Sykes S."/>
            <person name="Wortman J."/>
            <person name="Nusbaum C."/>
            <person name="Birren B."/>
        </authorList>
    </citation>
    <scope>NUCLEOTIDE SEQUENCE [LARGE SCALE GENOMIC DNA]</scope>
    <source>
        <strain evidence="1 2">P1976</strain>
    </source>
</reference>
<name>A0A081AQJ7_PHYNI</name>
<proteinExistence type="predicted"/>
<comment type="caution">
    <text evidence="1">The sequence shown here is derived from an EMBL/GenBank/DDBJ whole genome shotgun (WGS) entry which is preliminary data.</text>
</comment>
<sequence length="162" mass="18007">MVFTPALLKRRRDFTSQSFSRVPFASASSRGSDLTAMRGAQELLISRLFQCQKGTGVRVVGSVIEMEESEPLRILACTSTNENIVKDGTEMTIRDLVTAIVVVSCTSMVDRWSRICHLPPVSSARYRGCERFGNDETSAGRQKLSCWIQLDDSTYRSLMVSG</sequence>
<protein>
    <submittedName>
        <fullName evidence="1">Uncharacterized protein</fullName>
    </submittedName>
</protein>
<accession>A0A081AQJ7</accession>
<dbReference type="Proteomes" id="UP000028582">
    <property type="component" value="Unassembled WGS sequence"/>
</dbReference>
<gene>
    <name evidence="1" type="ORF">F444_04479</name>
</gene>
<dbReference type="EMBL" id="ANJA01000900">
    <property type="protein sequence ID" value="ETO81158.1"/>
    <property type="molecule type" value="Genomic_DNA"/>
</dbReference>
<organism evidence="1 2">
    <name type="scientific">Phytophthora nicotianae P1976</name>
    <dbReference type="NCBI Taxonomy" id="1317066"/>
    <lineage>
        <taxon>Eukaryota</taxon>
        <taxon>Sar</taxon>
        <taxon>Stramenopiles</taxon>
        <taxon>Oomycota</taxon>
        <taxon>Peronosporomycetes</taxon>
        <taxon>Peronosporales</taxon>
        <taxon>Peronosporaceae</taxon>
        <taxon>Phytophthora</taxon>
    </lineage>
</organism>